<dbReference type="InterPro" id="IPR006094">
    <property type="entry name" value="Oxid_FAD_bind_N"/>
</dbReference>
<dbReference type="InterPro" id="IPR036318">
    <property type="entry name" value="FAD-bd_PCMH-like_sf"/>
</dbReference>
<evidence type="ECO:0000256" key="2">
    <source>
        <dbReference type="ARBA" id="ARBA00008000"/>
    </source>
</evidence>
<dbReference type="InterPro" id="IPR016171">
    <property type="entry name" value="Vanillyl_alc_oxidase_C-sub2"/>
</dbReference>
<dbReference type="InterPro" id="IPR016166">
    <property type="entry name" value="FAD-bd_PCMH"/>
</dbReference>
<dbReference type="Gene3D" id="3.30.70.2740">
    <property type="match status" value="1"/>
</dbReference>
<keyword evidence="4" id="KW-0274">FAD</keyword>
<evidence type="ECO:0000256" key="6">
    <source>
        <dbReference type="ARBA" id="ARBA00023002"/>
    </source>
</evidence>
<dbReference type="SUPFAM" id="SSF55103">
    <property type="entry name" value="FAD-linked oxidases, C-terminal domain"/>
    <property type="match status" value="1"/>
</dbReference>
<evidence type="ECO:0000256" key="3">
    <source>
        <dbReference type="ARBA" id="ARBA00022630"/>
    </source>
</evidence>
<dbReference type="EC" id="1.1.2.4" evidence="7"/>
<dbReference type="Gene3D" id="3.30.465.10">
    <property type="match status" value="1"/>
</dbReference>
<dbReference type="GO" id="GO:0004458">
    <property type="term" value="F:D-lactate dehydrogenase (cytochrome) activity"/>
    <property type="evidence" value="ECO:0007669"/>
    <property type="project" value="UniProtKB-EC"/>
</dbReference>
<dbReference type="InterPro" id="IPR016169">
    <property type="entry name" value="FAD-bd_PCMH_sub2"/>
</dbReference>
<comment type="cofactor">
    <cofactor evidence="1">
        <name>FAD</name>
        <dbReference type="ChEBI" id="CHEBI:57692"/>
    </cofactor>
</comment>
<dbReference type="SUPFAM" id="SSF56176">
    <property type="entry name" value="FAD-binding/transporter-associated domain-like"/>
    <property type="match status" value="1"/>
</dbReference>
<dbReference type="AlphaFoldDB" id="A0A0K6IXG8"/>
<evidence type="ECO:0000256" key="1">
    <source>
        <dbReference type="ARBA" id="ARBA00001974"/>
    </source>
</evidence>
<comment type="similarity">
    <text evidence="2">Belongs to the FAD-binding oxidoreductase/transferase type 4 family.</text>
</comment>
<evidence type="ECO:0000313" key="9">
    <source>
        <dbReference type="EMBL" id="CUB07815.1"/>
    </source>
</evidence>
<keyword evidence="6" id="KW-0560">Oxidoreductase</keyword>
<dbReference type="PANTHER" id="PTHR11748">
    <property type="entry name" value="D-LACTATE DEHYDROGENASE"/>
    <property type="match status" value="1"/>
</dbReference>
<keyword evidence="3" id="KW-0285">Flavoprotein</keyword>
<dbReference type="GO" id="GO:0071949">
    <property type="term" value="F:FAD binding"/>
    <property type="evidence" value="ECO:0007669"/>
    <property type="project" value="InterPro"/>
</dbReference>
<dbReference type="RefSeq" id="WP_055424086.1">
    <property type="nucleotide sequence ID" value="NZ_CYHH01000012.1"/>
</dbReference>
<reference evidence="10" key="1">
    <citation type="submission" date="2015-08" db="EMBL/GenBank/DDBJ databases">
        <authorList>
            <person name="Babu N.S."/>
            <person name="Beckwith C.J."/>
            <person name="Beseler K.G."/>
            <person name="Brison A."/>
            <person name="Carone J.V."/>
            <person name="Caskin T.P."/>
            <person name="Diamond M."/>
            <person name="Durham M.E."/>
            <person name="Foxe J.M."/>
            <person name="Go M."/>
            <person name="Henderson B.A."/>
            <person name="Jones I.B."/>
            <person name="McGettigan J.A."/>
            <person name="Micheletti S.J."/>
            <person name="Nasrallah M.E."/>
            <person name="Ortiz D."/>
            <person name="Piller C.R."/>
            <person name="Privatt S.R."/>
            <person name="Schneider S.L."/>
            <person name="Sharp S."/>
            <person name="Smith T.C."/>
            <person name="Stanton J.D."/>
            <person name="Ullery H.E."/>
            <person name="Wilson R.J."/>
            <person name="Serrano M.G."/>
            <person name="Buck G."/>
            <person name="Lee V."/>
            <person name="Wang Y."/>
            <person name="Carvalho R."/>
            <person name="Voegtly L."/>
            <person name="Shi R."/>
            <person name="Duckworth R."/>
            <person name="Johnson A."/>
            <person name="Loviza R."/>
            <person name="Walstead R."/>
            <person name="Shah Z."/>
            <person name="Kiflezghi M."/>
            <person name="Wade K."/>
            <person name="Ball S.L."/>
            <person name="Bradley K.W."/>
            <person name="Asai D.J."/>
            <person name="Bowman C.A."/>
            <person name="Russell D.A."/>
            <person name="Pope W.H."/>
            <person name="Jacobs-Sera D."/>
            <person name="Hendrix R.W."/>
            <person name="Hatfull G.F."/>
        </authorList>
    </citation>
    <scope>NUCLEOTIDE SEQUENCE [LARGE SCALE GENOMIC DNA]</scope>
    <source>
        <strain evidence="10">JCM 19170</strain>
    </source>
</reference>
<dbReference type="FunFam" id="1.10.45.10:FF:000001">
    <property type="entry name" value="D-lactate dehydrogenase mitochondrial"/>
    <property type="match status" value="1"/>
</dbReference>
<dbReference type="FunFam" id="3.30.465.10:FF:000016">
    <property type="entry name" value="probable D-lactate dehydrogenase, mitochondrial"/>
    <property type="match status" value="1"/>
</dbReference>
<protein>
    <recommendedName>
        <fullName evidence="7">D-lactate dehydrogenase (cytochrome)</fullName>
        <ecNumber evidence="7">1.1.2.4</ecNumber>
    </recommendedName>
</protein>
<evidence type="ECO:0000256" key="4">
    <source>
        <dbReference type="ARBA" id="ARBA00022827"/>
    </source>
</evidence>
<dbReference type="InterPro" id="IPR004113">
    <property type="entry name" value="FAD-bd_oxidored_4_C"/>
</dbReference>
<name>A0A0K6IXG8_9PROT</name>
<dbReference type="Pfam" id="PF02913">
    <property type="entry name" value="FAD-oxidase_C"/>
    <property type="match status" value="1"/>
</dbReference>
<dbReference type="Gene3D" id="1.10.45.10">
    <property type="entry name" value="Vanillyl-alcohol Oxidase, Chain A, domain 4"/>
    <property type="match status" value="1"/>
</dbReference>
<feature type="domain" description="FAD-binding PCMH-type" evidence="8">
    <location>
        <begin position="47"/>
        <end position="225"/>
    </location>
</feature>
<dbReference type="Proteomes" id="UP000182108">
    <property type="component" value="Unassembled WGS sequence"/>
</dbReference>
<dbReference type="Pfam" id="PF01565">
    <property type="entry name" value="FAD_binding_4"/>
    <property type="match status" value="1"/>
</dbReference>
<dbReference type="GO" id="GO:1903457">
    <property type="term" value="P:lactate catabolic process"/>
    <property type="evidence" value="ECO:0007669"/>
    <property type="project" value="TreeGrafter"/>
</dbReference>
<proteinExistence type="inferred from homology"/>
<dbReference type="PROSITE" id="PS51387">
    <property type="entry name" value="FAD_PCMH"/>
    <property type="match status" value="1"/>
</dbReference>
<dbReference type="PANTHER" id="PTHR11748:SF111">
    <property type="entry name" value="D-LACTATE DEHYDROGENASE, MITOCHONDRIAL-RELATED"/>
    <property type="match status" value="1"/>
</dbReference>
<dbReference type="FunFam" id="3.30.70.2740:FF:000001">
    <property type="entry name" value="D-lactate dehydrogenase mitochondrial"/>
    <property type="match status" value="1"/>
</dbReference>
<keyword evidence="5" id="KW-0809">Transit peptide</keyword>
<sequence>MDVSPRDLPLAAELPPTLVEELTLLLGERFTQSPGVCAHHGHDESHFPDRPPQAVAFVESREEIAALLRACSAHRVPVIPFGAGSSLEGHVLAVHGGIALDCTRMDRILEIEPADMLAVVQPGVTRKQLNNALRGTGLFFPIDPGADASIGGMTATRASGTNAVRYGTMRENVLALEVVLADGRILRTGTRAKKSSAGYDLTRLFVGSEGTLGVFSEVTVRLHPLPEEMAAAVVRFPSMQAAVETVIRTIQSGVPVGRVEFLDEVSIHAINRYSKTDLAEAPTLFFEFHGSPSALEEQVALVQELAREHGAEDFAWASRPEDRSRLWEARHQAYFACINLRPGCRGITTDSCVPISKLAEAVLRARAAIDASGLIAPILGHVGDGNFHTVILIDPEDEAELARAEALSAELVAIAQSLGGTCSGEHGVGMGKREFVAHEAGEVGVALMRSIKAALDPKGILNPGKLVP</sequence>
<dbReference type="InterPro" id="IPR016164">
    <property type="entry name" value="FAD-linked_Oxase-like_C"/>
</dbReference>
<evidence type="ECO:0000313" key="10">
    <source>
        <dbReference type="Proteomes" id="UP000182108"/>
    </source>
</evidence>
<organism evidence="9 10">
    <name type="scientific">Tepidiphilus thermophilus</name>
    <dbReference type="NCBI Taxonomy" id="876478"/>
    <lineage>
        <taxon>Bacteria</taxon>
        <taxon>Pseudomonadati</taxon>
        <taxon>Pseudomonadota</taxon>
        <taxon>Hydrogenophilia</taxon>
        <taxon>Hydrogenophilales</taxon>
        <taxon>Hydrogenophilaceae</taxon>
        <taxon>Tepidiphilus</taxon>
    </lineage>
</organism>
<dbReference type="GO" id="GO:0008720">
    <property type="term" value="F:D-lactate dehydrogenase (NAD+) activity"/>
    <property type="evidence" value="ECO:0007669"/>
    <property type="project" value="TreeGrafter"/>
</dbReference>
<evidence type="ECO:0000256" key="7">
    <source>
        <dbReference type="ARBA" id="ARBA00038897"/>
    </source>
</evidence>
<accession>A0A0K6IXG8</accession>
<gene>
    <name evidence="9" type="ORF">Ga0061068_11237</name>
</gene>
<keyword evidence="10" id="KW-1185">Reference proteome</keyword>
<evidence type="ECO:0000256" key="5">
    <source>
        <dbReference type="ARBA" id="ARBA00022946"/>
    </source>
</evidence>
<evidence type="ECO:0000259" key="8">
    <source>
        <dbReference type="PROSITE" id="PS51387"/>
    </source>
</evidence>
<dbReference type="OrthoDB" id="8522822at2"/>
<dbReference type="EMBL" id="CYHH01000012">
    <property type="protein sequence ID" value="CUB07815.1"/>
    <property type="molecule type" value="Genomic_DNA"/>
</dbReference>